<evidence type="ECO:0000256" key="3">
    <source>
        <dbReference type="SAM" id="SignalP"/>
    </source>
</evidence>
<organism evidence="5 6">
    <name type="scientific">Helicocarpus griseus UAMH5409</name>
    <dbReference type="NCBI Taxonomy" id="1447875"/>
    <lineage>
        <taxon>Eukaryota</taxon>
        <taxon>Fungi</taxon>
        <taxon>Dikarya</taxon>
        <taxon>Ascomycota</taxon>
        <taxon>Pezizomycotina</taxon>
        <taxon>Eurotiomycetes</taxon>
        <taxon>Eurotiomycetidae</taxon>
        <taxon>Onygenales</taxon>
        <taxon>Ajellomycetaceae</taxon>
        <taxon>Helicocarpus</taxon>
    </lineage>
</organism>
<sequence length="213" mass="21784">MRSILYLAVSAFAAFAAAQSGRDNAFNIPKDGYHFAAGKPTQLSWEPTTEGTVTLKLQKGQNTTPQDGIIIADKIPNSGSYAFTPPADLGPGSDYNIQIIDNNDPTNMNFTPMFSVEGTTGTATGLPTETASSSSTASDKATETTASATTSATTSASTTESTTTSQTASSTSERTSTPSSTSDPTTAPDPNGAMSLAVPGSMLSAVLALMAFL</sequence>
<keyword evidence="1 3" id="KW-0732">Signal</keyword>
<accession>A0A2B7XLF3</accession>
<dbReference type="STRING" id="1447875.A0A2B7XLF3"/>
<reference evidence="5 6" key="1">
    <citation type="submission" date="2017-10" db="EMBL/GenBank/DDBJ databases">
        <title>Comparative genomics in systemic dimorphic fungi from Ajellomycetaceae.</title>
        <authorList>
            <person name="Munoz J.F."/>
            <person name="Mcewen J.G."/>
            <person name="Clay O.K."/>
            <person name="Cuomo C.A."/>
        </authorList>
    </citation>
    <scope>NUCLEOTIDE SEQUENCE [LARGE SCALE GENOMIC DNA]</scope>
    <source>
        <strain evidence="5 6">UAMH5409</strain>
    </source>
</reference>
<evidence type="ECO:0000313" key="6">
    <source>
        <dbReference type="Proteomes" id="UP000223968"/>
    </source>
</evidence>
<evidence type="ECO:0000256" key="2">
    <source>
        <dbReference type="SAM" id="MobiDB-lite"/>
    </source>
</evidence>
<feature type="domain" description="Yeast cell wall synthesis Kre9/Knh1-like N-terminal" evidence="4">
    <location>
        <begin position="29"/>
        <end position="116"/>
    </location>
</feature>
<dbReference type="PANTHER" id="PTHR40633">
    <property type="entry name" value="MATRIX PROTEIN, PUTATIVE (AFU_ORTHOLOGUE AFUA_8G05410)-RELATED"/>
    <property type="match status" value="1"/>
</dbReference>
<dbReference type="InterPro" id="IPR052982">
    <property type="entry name" value="SRP1/TIP1-like"/>
</dbReference>
<dbReference type="PANTHER" id="PTHR40633:SF5">
    <property type="entry name" value="ANCHORED PROTEIN, PUTATIVE (AFU_ORTHOLOGUE AFUA_8G04370)-RELATED"/>
    <property type="match status" value="1"/>
</dbReference>
<feature type="region of interest" description="Disordered" evidence="2">
    <location>
        <begin position="112"/>
        <end position="193"/>
    </location>
</feature>
<name>A0A2B7XLF3_9EURO</name>
<dbReference type="Pfam" id="PF10342">
    <property type="entry name" value="Kre9_KNH"/>
    <property type="match status" value="1"/>
</dbReference>
<dbReference type="Proteomes" id="UP000223968">
    <property type="component" value="Unassembled WGS sequence"/>
</dbReference>
<keyword evidence="6" id="KW-1185">Reference proteome</keyword>
<comment type="caution">
    <text evidence="5">The sequence shown here is derived from an EMBL/GenBank/DDBJ whole genome shotgun (WGS) entry which is preliminary data.</text>
</comment>
<dbReference type="EMBL" id="PDNB01000092">
    <property type="protein sequence ID" value="PGH09623.1"/>
    <property type="molecule type" value="Genomic_DNA"/>
</dbReference>
<protein>
    <recommendedName>
        <fullName evidence="4">Yeast cell wall synthesis Kre9/Knh1-like N-terminal domain-containing protein</fullName>
    </recommendedName>
</protein>
<feature type="compositionally biased region" description="Low complexity" evidence="2">
    <location>
        <begin position="117"/>
        <end position="188"/>
    </location>
</feature>
<evidence type="ECO:0000256" key="1">
    <source>
        <dbReference type="ARBA" id="ARBA00022729"/>
    </source>
</evidence>
<feature type="chain" id="PRO_5013016137" description="Yeast cell wall synthesis Kre9/Knh1-like N-terminal domain-containing protein" evidence="3">
    <location>
        <begin position="19"/>
        <end position="213"/>
    </location>
</feature>
<gene>
    <name evidence="5" type="ORF">AJ79_05679</name>
</gene>
<dbReference type="OrthoDB" id="2260257at2759"/>
<dbReference type="InterPro" id="IPR018466">
    <property type="entry name" value="Kre9/Knh1-like_N"/>
</dbReference>
<dbReference type="AlphaFoldDB" id="A0A2B7XLF3"/>
<proteinExistence type="predicted"/>
<feature type="signal peptide" evidence="3">
    <location>
        <begin position="1"/>
        <end position="18"/>
    </location>
</feature>
<evidence type="ECO:0000313" key="5">
    <source>
        <dbReference type="EMBL" id="PGH09623.1"/>
    </source>
</evidence>
<evidence type="ECO:0000259" key="4">
    <source>
        <dbReference type="Pfam" id="PF10342"/>
    </source>
</evidence>